<sequence>MTSRAPDMNLLISLCWDAKIKIACMNILVLLYKNKTKKYTKEFIELPKDNHIELNGGGFFLDKFDSFISGPS</sequence>
<dbReference type="EMBL" id="ASGP02000001">
    <property type="protein sequence ID" value="KAH9529285.1"/>
    <property type="molecule type" value="Genomic_DNA"/>
</dbReference>
<evidence type="ECO:0000313" key="1">
    <source>
        <dbReference type="EMBL" id="KAH9529285.1"/>
    </source>
</evidence>
<keyword evidence="2" id="KW-1185">Reference proteome</keyword>
<name>A0A922LDH4_DERFA</name>
<evidence type="ECO:0000313" key="2">
    <source>
        <dbReference type="Proteomes" id="UP000790347"/>
    </source>
</evidence>
<comment type="caution">
    <text evidence="1">The sequence shown here is derived from an EMBL/GenBank/DDBJ whole genome shotgun (WGS) entry which is preliminary data.</text>
</comment>
<protein>
    <submittedName>
        <fullName evidence="1">Uncharacterized protein</fullName>
    </submittedName>
</protein>
<accession>A0A922LDH4</accession>
<gene>
    <name evidence="1" type="ORF">DERF_003176</name>
</gene>
<dbReference type="AlphaFoldDB" id="A0A922LDH4"/>
<proteinExistence type="predicted"/>
<dbReference type="Proteomes" id="UP000790347">
    <property type="component" value="Unassembled WGS sequence"/>
</dbReference>
<organism evidence="1 2">
    <name type="scientific">Dermatophagoides farinae</name>
    <name type="common">American house dust mite</name>
    <dbReference type="NCBI Taxonomy" id="6954"/>
    <lineage>
        <taxon>Eukaryota</taxon>
        <taxon>Metazoa</taxon>
        <taxon>Ecdysozoa</taxon>
        <taxon>Arthropoda</taxon>
        <taxon>Chelicerata</taxon>
        <taxon>Arachnida</taxon>
        <taxon>Acari</taxon>
        <taxon>Acariformes</taxon>
        <taxon>Sarcoptiformes</taxon>
        <taxon>Astigmata</taxon>
        <taxon>Psoroptidia</taxon>
        <taxon>Analgoidea</taxon>
        <taxon>Pyroglyphidae</taxon>
        <taxon>Dermatophagoidinae</taxon>
        <taxon>Dermatophagoides</taxon>
    </lineage>
</organism>
<reference evidence="1" key="1">
    <citation type="submission" date="2013-05" db="EMBL/GenBank/DDBJ databases">
        <authorList>
            <person name="Yim A.K.Y."/>
            <person name="Chan T.F."/>
            <person name="Ji K.M."/>
            <person name="Liu X.Y."/>
            <person name="Zhou J.W."/>
            <person name="Li R.Q."/>
            <person name="Yang K.Y."/>
            <person name="Li J."/>
            <person name="Li M."/>
            <person name="Law P.T.W."/>
            <person name="Wu Y.L."/>
            <person name="Cai Z.L."/>
            <person name="Qin H."/>
            <person name="Bao Y."/>
            <person name="Leung R.K.K."/>
            <person name="Ng P.K.S."/>
            <person name="Zou J."/>
            <person name="Zhong X.J."/>
            <person name="Ran P.X."/>
            <person name="Zhong N.S."/>
            <person name="Liu Z.G."/>
            <person name="Tsui S.K.W."/>
        </authorList>
    </citation>
    <scope>NUCLEOTIDE SEQUENCE</scope>
    <source>
        <strain evidence="1">Derf</strain>
        <tissue evidence="1">Whole organism</tissue>
    </source>
</reference>
<reference evidence="1" key="2">
    <citation type="journal article" date="2022" name="Res Sq">
        <title>Comparative Genomics Reveals Insights into the Divergent Evolution of Astigmatic Mites and Household Pest Adaptations.</title>
        <authorList>
            <person name="Xiong Q."/>
            <person name="Wan A.T.-Y."/>
            <person name="Liu X.-Y."/>
            <person name="Fung C.S.-H."/>
            <person name="Xiao X."/>
            <person name="Malainual N."/>
            <person name="Hou J."/>
            <person name="Wang L."/>
            <person name="Wang M."/>
            <person name="Yang K."/>
            <person name="Cui Y."/>
            <person name="Leung E."/>
            <person name="Nong W."/>
            <person name="Shin S.-K."/>
            <person name="Au S."/>
            <person name="Jeong K.Y."/>
            <person name="Chew F.T."/>
            <person name="Hui J."/>
            <person name="Leung T.F."/>
            <person name="Tungtrongchitr A."/>
            <person name="Zhong N."/>
            <person name="Liu Z."/>
            <person name="Tsui S."/>
        </authorList>
    </citation>
    <scope>NUCLEOTIDE SEQUENCE</scope>
    <source>
        <strain evidence="1">Derf</strain>
        <tissue evidence="1">Whole organism</tissue>
    </source>
</reference>